<gene>
    <name evidence="2" type="ordered locus">Acid_2981</name>
</gene>
<keyword evidence="1" id="KW-1133">Transmembrane helix</keyword>
<dbReference type="InParanoid" id="Q022Y1"/>
<dbReference type="STRING" id="234267.Acid_2981"/>
<feature type="transmembrane region" description="Helical" evidence="1">
    <location>
        <begin position="144"/>
        <end position="163"/>
    </location>
</feature>
<name>Q022Y1_SOLUE</name>
<sequence length="423" mass="47081">MRTMATSPPKVIRAVVTPSLEDRRALLQRVLWSRYMEKAGRIREFLTYVCEASFANPAADIHEQEIGERVFGKPAGYETTQDNIVRVTASQARKKLDQYFTAEGALEPIVLEIPKGQYMPVFRERKLDAGTVSLVPAPVNRRPLYTLASLCVVLLGVIVVLAIQLRSDRSGTPGASPNLNALWGQMLPANGRTALVVTDSSLSFFQELLSRQLSLAEYLKPDTWTKGAGMEGNPELQEFAQRAVQHRFTSLANVTIAYRLARLGGNRLSLFSARDFNIRQMQSDNVILLGSPRANPWVELISERLNFRYAFDQTLRYSYFENRAPKPGEPKVYRSDSGTSLCQIALVPNLNRTGSILIIAGTEVEGTEAGGEFLTDEHSVAQLTSALGRQSGKLPYFEVLLKGSRLGGLARRFEIIYARPLRN</sequence>
<dbReference type="EMBL" id="CP000473">
    <property type="protein sequence ID" value="ABJ83965.1"/>
    <property type="molecule type" value="Genomic_DNA"/>
</dbReference>
<keyword evidence="1" id="KW-0812">Transmembrane</keyword>
<evidence type="ECO:0008006" key="3">
    <source>
        <dbReference type="Google" id="ProtNLM"/>
    </source>
</evidence>
<proteinExistence type="predicted"/>
<reference evidence="2" key="1">
    <citation type="submission" date="2006-10" db="EMBL/GenBank/DDBJ databases">
        <title>Complete sequence of Solibacter usitatus Ellin6076.</title>
        <authorList>
            <consortium name="US DOE Joint Genome Institute"/>
            <person name="Copeland A."/>
            <person name="Lucas S."/>
            <person name="Lapidus A."/>
            <person name="Barry K."/>
            <person name="Detter J.C."/>
            <person name="Glavina del Rio T."/>
            <person name="Hammon N."/>
            <person name="Israni S."/>
            <person name="Dalin E."/>
            <person name="Tice H."/>
            <person name="Pitluck S."/>
            <person name="Thompson L.S."/>
            <person name="Brettin T."/>
            <person name="Bruce D."/>
            <person name="Han C."/>
            <person name="Tapia R."/>
            <person name="Gilna P."/>
            <person name="Schmutz J."/>
            <person name="Larimer F."/>
            <person name="Land M."/>
            <person name="Hauser L."/>
            <person name="Kyrpides N."/>
            <person name="Mikhailova N."/>
            <person name="Janssen P.H."/>
            <person name="Kuske C.R."/>
            <person name="Richardson P."/>
        </authorList>
    </citation>
    <scope>NUCLEOTIDE SEQUENCE</scope>
    <source>
        <strain evidence="2">Ellin6076</strain>
    </source>
</reference>
<dbReference type="HOGENOM" id="CLU_036287_0_0_0"/>
<keyword evidence="1" id="KW-0472">Membrane</keyword>
<evidence type="ECO:0000313" key="2">
    <source>
        <dbReference type="EMBL" id="ABJ83965.1"/>
    </source>
</evidence>
<accession>Q022Y1</accession>
<dbReference type="eggNOG" id="COG3609">
    <property type="taxonomic scope" value="Bacteria"/>
</dbReference>
<dbReference type="KEGG" id="sus:Acid_2981"/>
<protein>
    <recommendedName>
        <fullName evidence="3">Adenylate cyclase</fullName>
    </recommendedName>
</protein>
<organism evidence="2">
    <name type="scientific">Solibacter usitatus (strain Ellin6076)</name>
    <dbReference type="NCBI Taxonomy" id="234267"/>
    <lineage>
        <taxon>Bacteria</taxon>
        <taxon>Pseudomonadati</taxon>
        <taxon>Acidobacteriota</taxon>
        <taxon>Terriglobia</taxon>
        <taxon>Bryobacterales</taxon>
        <taxon>Solibacteraceae</taxon>
        <taxon>Candidatus Solibacter</taxon>
    </lineage>
</organism>
<evidence type="ECO:0000256" key="1">
    <source>
        <dbReference type="SAM" id="Phobius"/>
    </source>
</evidence>
<dbReference type="AlphaFoldDB" id="Q022Y1"/>